<proteinExistence type="predicted"/>
<accession>A0A6G1L9B9</accession>
<sequence length="87" mass="9196">MKLQDARKKSAPGCHSGPGDCGTGAKSLRPRFRRAASDCTGSNRGEESTAGLGVECKSCGRRDGISNVSCRVRCPWRTDLANGLPDD</sequence>
<evidence type="ECO:0000256" key="1">
    <source>
        <dbReference type="SAM" id="MobiDB-lite"/>
    </source>
</evidence>
<evidence type="ECO:0000313" key="2">
    <source>
        <dbReference type="EMBL" id="KAF2769230.1"/>
    </source>
</evidence>
<feature type="region of interest" description="Disordered" evidence="1">
    <location>
        <begin position="1"/>
        <end position="28"/>
    </location>
</feature>
<organism evidence="2 3">
    <name type="scientific">Teratosphaeria nubilosa</name>
    <dbReference type="NCBI Taxonomy" id="161662"/>
    <lineage>
        <taxon>Eukaryota</taxon>
        <taxon>Fungi</taxon>
        <taxon>Dikarya</taxon>
        <taxon>Ascomycota</taxon>
        <taxon>Pezizomycotina</taxon>
        <taxon>Dothideomycetes</taxon>
        <taxon>Dothideomycetidae</taxon>
        <taxon>Mycosphaerellales</taxon>
        <taxon>Teratosphaeriaceae</taxon>
        <taxon>Teratosphaeria</taxon>
    </lineage>
</organism>
<dbReference type="EMBL" id="ML995835">
    <property type="protein sequence ID" value="KAF2769230.1"/>
    <property type="molecule type" value="Genomic_DNA"/>
</dbReference>
<gene>
    <name evidence="2" type="ORF">EJ03DRAFT_97280</name>
</gene>
<protein>
    <submittedName>
        <fullName evidence="2">Uncharacterized protein</fullName>
    </submittedName>
</protein>
<name>A0A6G1L9B9_9PEZI</name>
<reference evidence="2" key="1">
    <citation type="journal article" date="2020" name="Stud. Mycol.">
        <title>101 Dothideomycetes genomes: a test case for predicting lifestyles and emergence of pathogens.</title>
        <authorList>
            <person name="Haridas S."/>
            <person name="Albert R."/>
            <person name="Binder M."/>
            <person name="Bloem J."/>
            <person name="Labutti K."/>
            <person name="Salamov A."/>
            <person name="Andreopoulos B."/>
            <person name="Baker S."/>
            <person name="Barry K."/>
            <person name="Bills G."/>
            <person name="Bluhm B."/>
            <person name="Cannon C."/>
            <person name="Castanera R."/>
            <person name="Culley D."/>
            <person name="Daum C."/>
            <person name="Ezra D."/>
            <person name="Gonzalez J."/>
            <person name="Henrissat B."/>
            <person name="Kuo A."/>
            <person name="Liang C."/>
            <person name="Lipzen A."/>
            <person name="Lutzoni F."/>
            <person name="Magnuson J."/>
            <person name="Mondo S."/>
            <person name="Nolan M."/>
            <person name="Ohm R."/>
            <person name="Pangilinan J."/>
            <person name="Park H.-J."/>
            <person name="Ramirez L."/>
            <person name="Alfaro M."/>
            <person name="Sun H."/>
            <person name="Tritt A."/>
            <person name="Yoshinaga Y."/>
            <person name="Zwiers L.-H."/>
            <person name="Turgeon B."/>
            <person name="Goodwin S."/>
            <person name="Spatafora J."/>
            <person name="Crous P."/>
            <person name="Grigoriev I."/>
        </authorList>
    </citation>
    <scope>NUCLEOTIDE SEQUENCE</scope>
    <source>
        <strain evidence="2">CBS 116005</strain>
    </source>
</reference>
<dbReference type="AlphaFoldDB" id="A0A6G1L9B9"/>
<keyword evidence="3" id="KW-1185">Reference proteome</keyword>
<dbReference type="Proteomes" id="UP000799436">
    <property type="component" value="Unassembled WGS sequence"/>
</dbReference>
<evidence type="ECO:0000313" key="3">
    <source>
        <dbReference type="Proteomes" id="UP000799436"/>
    </source>
</evidence>